<evidence type="ECO:0000313" key="3">
    <source>
        <dbReference type="Proteomes" id="UP000572680"/>
    </source>
</evidence>
<name>A0A7W3LW62_ACTNM</name>
<feature type="compositionally biased region" description="Acidic residues" evidence="1">
    <location>
        <begin position="116"/>
        <end position="138"/>
    </location>
</feature>
<evidence type="ECO:0000313" key="2">
    <source>
        <dbReference type="EMBL" id="MBA8955374.1"/>
    </source>
</evidence>
<dbReference type="InterPro" id="IPR021441">
    <property type="entry name" value="DUF3090"/>
</dbReference>
<comment type="caution">
    <text evidence="2">The sequence shown here is derived from an EMBL/GenBank/DDBJ whole genome shotgun (WGS) entry which is preliminary data.</text>
</comment>
<keyword evidence="3" id="KW-1185">Reference proteome</keyword>
<dbReference type="RefSeq" id="WP_182847363.1">
    <property type="nucleotide sequence ID" value="NZ_BAAALP010000093.1"/>
</dbReference>
<gene>
    <name evidence="2" type="ORF">HNR61_007048</name>
</gene>
<reference evidence="2 3" key="1">
    <citation type="submission" date="2020-08" db="EMBL/GenBank/DDBJ databases">
        <title>Genomic Encyclopedia of Type Strains, Phase IV (KMG-IV): sequencing the most valuable type-strain genomes for metagenomic binning, comparative biology and taxonomic classification.</title>
        <authorList>
            <person name="Goeker M."/>
        </authorList>
    </citation>
    <scope>NUCLEOTIDE SEQUENCE [LARGE SCALE GENOMIC DNA]</scope>
    <source>
        <strain evidence="2 3">DSM 44197</strain>
    </source>
</reference>
<proteinExistence type="predicted"/>
<evidence type="ECO:0000256" key="1">
    <source>
        <dbReference type="SAM" id="MobiDB-lite"/>
    </source>
</evidence>
<protein>
    <submittedName>
        <fullName evidence="2">Putative repeat protein (TIGR03847 family)</fullName>
    </submittedName>
</protein>
<dbReference type="AlphaFoldDB" id="A0A7W3LW62"/>
<dbReference type="Proteomes" id="UP000572680">
    <property type="component" value="Unassembled WGS sequence"/>
</dbReference>
<accession>A0A7W3LW62</accession>
<sequence>MPVISYELPDRFVAGTVGRPGERSFYLQARAGRRVTSVGLEKFQVTLLAERLEELLDEVLRRSGGEAAVPAVTPVELRDDAPLDQPVEEEFRVGAMALAWDPDEQRVLIEAREATEAEDPEAAEAAEDPDDPDDLDDLEADDPAVAVLRVSLTAAQARAFAERALQVVAAGRPPCPLCGLPLDAAGHVCPRQNGYLG</sequence>
<dbReference type="EMBL" id="JACJIA010000011">
    <property type="protein sequence ID" value="MBA8955374.1"/>
    <property type="molecule type" value="Genomic_DNA"/>
</dbReference>
<organism evidence="2 3">
    <name type="scientific">Actinomadura namibiensis</name>
    <dbReference type="NCBI Taxonomy" id="182080"/>
    <lineage>
        <taxon>Bacteria</taxon>
        <taxon>Bacillati</taxon>
        <taxon>Actinomycetota</taxon>
        <taxon>Actinomycetes</taxon>
        <taxon>Streptosporangiales</taxon>
        <taxon>Thermomonosporaceae</taxon>
        <taxon>Actinomadura</taxon>
    </lineage>
</organism>
<feature type="region of interest" description="Disordered" evidence="1">
    <location>
        <begin position="114"/>
        <end position="138"/>
    </location>
</feature>
<dbReference type="NCBIfam" id="TIGR03847">
    <property type="entry name" value="conserved hypothetical protein"/>
    <property type="match status" value="1"/>
</dbReference>
<dbReference type="Pfam" id="PF11290">
    <property type="entry name" value="DUF3090"/>
    <property type="match status" value="1"/>
</dbReference>